<evidence type="ECO:0000313" key="1">
    <source>
        <dbReference type="EMBL" id="GHF64820.1"/>
    </source>
</evidence>
<gene>
    <name evidence="1" type="ORF">GCM10017781_45750</name>
</gene>
<comment type="caution">
    <text evidence="1">The sequence shown here is derived from an EMBL/GenBank/DDBJ whole genome shotgun (WGS) entry which is preliminary data.</text>
</comment>
<accession>A0ABQ3JUF8</accession>
<dbReference type="Proteomes" id="UP000619376">
    <property type="component" value="Unassembled WGS sequence"/>
</dbReference>
<keyword evidence="2" id="KW-1185">Reference proteome</keyword>
<protein>
    <submittedName>
        <fullName evidence="1">Uncharacterized protein</fullName>
    </submittedName>
</protein>
<evidence type="ECO:0000313" key="2">
    <source>
        <dbReference type="Proteomes" id="UP000619376"/>
    </source>
</evidence>
<name>A0ABQ3JUF8_9DEIO</name>
<reference evidence="2" key="1">
    <citation type="journal article" date="2019" name="Int. J. Syst. Evol. Microbiol.">
        <title>The Global Catalogue of Microorganisms (GCM) 10K type strain sequencing project: providing services to taxonomists for standard genome sequencing and annotation.</title>
        <authorList>
            <consortium name="The Broad Institute Genomics Platform"/>
            <consortium name="The Broad Institute Genome Sequencing Center for Infectious Disease"/>
            <person name="Wu L."/>
            <person name="Ma J."/>
        </authorList>
    </citation>
    <scope>NUCLEOTIDE SEQUENCE [LARGE SCALE GENOMIC DNA]</scope>
    <source>
        <strain evidence="2">CGMCC 1.18437</strain>
    </source>
</reference>
<sequence length="73" mass="8274">MTRDSEVRRRYEDLVKSAVAGRAAMAAQQELMRVLHERGLLGPDDVNRVETVRRTEFDRFVSLVLDGPGEGMN</sequence>
<organism evidence="1 2">
    <name type="scientific">Deinococcus metalli</name>
    <dbReference type="NCBI Taxonomy" id="1141878"/>
    <lineage>
        <taxon>Bacteria</taxon>
        <taxon>Thermotogati</taxon>
        <taxon>Deinococcota</taxon>
        <taxon>Deinococci</taxon>
        <taxon>Deinococcales</taxon>
        <taxon>Deinococcaceae</taxon>
        <taxon>Deinococcus</taxon>
    </lineage>
</organism>
<dbReference type="EMBL" id="BNAJ01000022">
    <property type="protein sequence ID" value="GHF64820.1"/>
    <property type="molecule type" value="Genomic_DNA"/>
</dbReference>
<proteinExistence type="predicted"/>